<gene>
    <name evidence="3" type="ORF">B2G88_13015</name>
</gene>
<evidence type="ECO:0000313" key="4">
    <source>
        <dbReference type="Proteomes" id="UP000196084"/>
    </source>
</evidence>
<feature type="compositionally biased region" description="Low complexity" evidence="1">
    <location>
        <begin position="1"/>
        <end position="13"/>
    </location>
</feature>
<reference evidence="3 4" key="1">
    <citation type="submission" date="2017-02" db="EMBL/GenBank/DDBJ databases">
        <title>Natronthermophilus aegyptiacus gen. nov.,sp. nov., an aerobic, extremely halophilic alkalithermophilic archaeon isolated from the athalassohaline Wadi An Natrun, Egypt.</title>
        <authorList>
            <person name="Zhao B."/>
        </authorList>
    </citation>
    <scope>NUCLEOTIDE SEQUENCE [LARGE SCALE GENOMIC DNA]</scope>
    <source>
        <strain evidence="3 4">CGMCC 1.3597</strain>
    </source>
</reference>
<dbReference type="Pfam" id="PF12679">
    <property type="entry name" value="ABC2_membrane_2"/>
    <property type="match status" value="1"/>
</dbReference>
<feature type="transmembrane region" description="Helical" evidence="2">
    <location>
        <begin position="201"/>
        <end position="227"/>
    </location>
</feature>
<dbReference type="Proteomes" id="UP000196084">
    <property type="component" value="Unassembled WGS sequence"/>
</dbReference>
<feature type="transmembrane region" description="Helical" evidence="2">
    <location>
        <begin position="140"/>
        <end position="162"/>
    </location>
</feature>
<feature type="transmembrane region" description="Helical" evidence="2">
    <location>
        <begin position="168"/>
        <end position="189"/>
    </location>
</feature>
<sequence length="314" mass="33782">MSTETETGAGTAETEPEQSSSALDINPESVLAVARKDLQDSIRSWLFWFLSAFFFILLVTLTGAIAYFDGDAILAEGATTDVLISQVFGVGSFIIPAIAIVLGWKAIVGERESGSIKILLALPHSRADVILGKLIGRSSVLSLSLIIGFVLAAIPVAVLLGTFDVTDYLGLLLISVLYGIAYTSVTIAVSSLLRSTTFAAAAAFGVFALFYVFWGAVVGVVGMLISYDYLPESDTLLEAAMFYQSLNPNAAYANALSFVTSAPNLDDESVAMLELFFDGSLPFYLQDWFAFIVLLCWIVVPIALAIYRFNRVDL</sequence>
<organism evidence="3 4">
    <name type="scientific">Natronolimnobius baerhuensis</name>
    <dbReference type="NCBI Taxonomy" id="253108"/>
    <lineage>
        <taxon>Archaea</taxon>
        <taxon>Methanobacteriati</taxon>
        <taxon>Methanobacteriota</taxon>
        <taxon>Stenosarchaea group</taxon>
        <taxon>Halobacteria</taxon>
        <taxon>Halobacteriales</taxon>
        <taxon>Natrialbaceae</taxon>
        <taxon>Natronolimnobius</taxon>
    </lineage>
</organism>
<dbReference type="GO" id="GO:0005886">
    <property type="term" value="C:plasma membrane"/>
    <property type="evidence" value="ECO:0007669"/>
    <property type="project" value="UniProtKB-SubCell"/>
</dbReference>
<keyword evidence="2" id="KW-1133">Transmembrane helix</keyword>
<protein>
    <submittedName>
        <fullName evidence="3">ABC transporter</fullName>
    </submittedName>
</protein>
<evidence type="ECO:0000313" key="3">
    <source>
        <dbReference type="EMBL" id="OVE83376.1"/>
    </source>
</evidence>
<dbReference type="OrthoDB" id="86287at2157"/>
<dbReference type="AlphaFoldDB" id="A0A202E4Z9"/>
<dbReference type="GO" id="GO:0140359">
    <property type="term" value="F:ABC-type transporter activity"/>
    <property type="evidence" value="ECO:0007669"/>
    <property type="project" value="InterPro"/>
</dbReference>
<keyword evidence="2" id="KW-0472">Membrane</keyword>
<dbReference type="PANTHER" id="PTHR43471:SF1">
    <property type="entry name" value="ABC TRANSPORTER PERMEASE PROTEIN NOSY-RELATED"/>
    <property type="match status" value="1"/>
</dbReference>
<feature type="transmembrane region" description="Helical" evidence="2">
    <location>
        <begin position="45"/>
        <end position="68"/>
    </location>
</feature>
<evidence type="ECO:0000256" key="1">
    <source>
        <dbReference type="SAM" id="MobiDB-lite"/>
    </source>
</evidence>
<name>A0A202E4Z9_9EURY</name>
<feature type="region of interest" description="Disordered" evidence="1">
    <location>
        <begin position="1"/>
        <end position="22"/>
    </location>
</feature>
<evidence type="ECO:0000256" key="2">
    <source>
        <dbReference type="SAM" id="Phobius"/>
    </source>
</evidence>
<keyword evidence="4" id="KW-1185">Reference proteome</keyword>
<comment type="caution">
    <text evidence="3">The sequence shown here is derived from an EMBL/GenBank/DDBJ whole genome shotgun (WGS) entry which is preliminary data.</text>
</comment>
<feature type="transmembrane region" description="Helical" evidence="2">
    <location>
        <begin position="88"/>
        <end position="108"/>
    </location>
</feature>
<dbReference type="PANTHER" id="PTHR43471">
    <property type="entry name" value="ABC TRANSPORTER PERMEASE"/>
    <property type="match status" value="1"/>
</dbReference>
<dbReference type="RefSeq" id="WP_087715012.1">
    <property type="nucleotide sequence ID" value="NZ_MWPH01000003.1"/>
</dbReference>
<feature type="transmembrane region" description="Helical" evidence="2">
    <location>
        <begin position="288"/>
        <end position="307"/>
    </location>
</feature>
<dbReference type="EMBL" id="MWPH01000003">
    <property type="protein sequence ID" value="OVE83376.1"/>
    <property type="molecule type" value="Genomic_DNA"/>
</dbReference>
<keyword evidence="2" id="KW-0812">Transmembrane</keyword>
<proteinExistence type="predicted"/>
<accession>A0A202E4Z9</accession>